<dbReference type="OrthoDB" id="10371039at2759"/>
<reference evidence="1 2" key="1">
    <citation type="journal article" date="2019" name="Genome Biol. Evol.">
        <title>Insights into the evolution of the New World diploid cottons (Gossypium, subgenus Houzingenia) based on genome sequencing.</title>
        <authorList>
            <person name="Grover C.E."/>
            <person name="Arick M.A. 2nd"/>
            <person name="Thrash A."/>
            <person name="Conover J.L."/>
            <person name="Sanders W.S."/>
            <person name="Peterson D.G."/>
            <person name="Frelichowski J.E."/>
            <person name="Scheffler J.A."/>
            <person name="Scheffler B.E."/>
            <person name="Wendel J.F."/>
        </authorList>
    </citation>
    <scope>NUCLEOTIDE SEQUENCE [LARGE SCALE GENOMIC DNA]</scope>
    <source>
        <strain evidence="1">1</strain>
        <tissue evidence="1">Leaf</tissue>
    </source>
</reference>
<proteinExistence type="predicted"/>
<keyword evidence="2" id="KW-1185">Reference proteome</keyword>
<protein>
    <recommendedName>
        <fullName evidence="3">RNase H type-1 domain-containing protein</fullName>
    </recommendedName>
</protein>
<sequence length="188" mass="21367">MGAIDFPFGRIWKLNVPPKVWNFSVDVVWNDKVFERASTNLDIMLFHSKIRALMWARVVHEECQFLEGDWWPWLEVAGCAGVLREEKGVACALFLGRVEARGTDLSEIMVIKIAVDMYTEVSRKAHVPFIIKSCSTAASKWLSKRYCKLWSLRKFLGDINCGTKQLAHFQIAVIDRKSNGMVDASANA</sequence>
<evidence type="ECO:0008006" key="3">
    <source>
        <dbReference type="Google" id="ProtNLM"/>
    </source>
</evidence>
<evidence type="ECO:0000313" key="1">
    <source>
        <dbReference type="EMBL" id="MBA0871081.1"/>
    </source>
</evidence>
<dbReference type="EMBL" id="JABFAF010000011">
    <property type="protein sequence ID" value="MBA0871081.1"/>
    <property type="molecule type" value="Genomic_DNA"/>
</dbReference>
<dbReference type="Proteomes" id="UP000593576">
    <property type="component" value="Unassembled WGS sequence"/>
</dbReference>
<name>A0A7J9MJE2_GOSSC</name>
<evidence type="ECO:0000313" key="2">
    <source>
        <dbReference type="Proteomes" id="UP000593576"/>
    </source>
</evidence>
<gene>
    <name evidence="1" type="ORF">Goshw_020992</name>
</gene>
<accession>A0A7J9MJE2</accession>
<feature type="non-terminal residue" evidence="1">
    <location>
        <position position="188"/>
    </location>
</feature>
<dbReference type="AlphaFoldDB" id="A0A7J9MJE2"/>
<comment type="caution">
    <text evidence="1">The sequence shown here is derived from an EMBL/GenBank/DDBJ whole genome shotgun (WGS) entry which is preliminary data.</text>
</comment>
<organism evidence="1 2">
    <name type="scientific">Gossypium schwendimanii</name>
    <name type="common">Cotton</name>
    <dbReference type="NCBI Taxonomy" id="34291"/>
    <lineage>
        <taxon>Eukaryota</taxon>
        <taxon>Viridiplantae</taxon>
        <taxon>Streptophyta</taxon>
        <taxon>Embryophyta</taxon>
        <taxon>Tracheophyta</taxon>
        <taxon>Spermatophyta</taxon>
        <taxon>Magnoliopsida</taxon>
        <taxon>eudicotyledons</taxon>
        <taxon>Gunneridae</taxon>
        <taxon>Pentapetalae</taxon>
        <taxon>rosids</taxon>
        <taxon>malvids</taxon>
        <taxon>Malvales</taxon>
        <taxon>Malvaceae</taxon>
        <taxon>Malvoideae</taxon>
        <taxon>Gossypium</taxon>
    </lineage>
</organism>